<accession>A0A0E9UTY9</accession>
<protein>
    <submittedName>
        <fullName evidence="1">Uncharacterized protein</fullName>
    </submittedName>
</protein>
<dbReference type="EMBL" id="GBXM01040154">
    <property type="protein sequence ID" value="JAH68423.1"/>
    <property type="molecule type" value="Transcribed_RNA"/>
</dbReference>
<organism evidence="1">
    <name type="scientific">Anguilla anguilla</name>
    <name type="common">European freshwater eel</name>
    <name type="synonym">Muraena anguilla</name>
    <dbReference type="NCBI Taxonomy" id="7936"/>
    <lineage>
        <taxon>Eukaryota</taxon>
        <taxon>Metazoa</taxon>
        <taxon>Chordata</taxon>
        <taxon>Craniata</taxon>
        <taxon>Vertebrata</taxon>
        <taxon>Euteleostomi</taxon>
        <taxon>Actinopterygii</taxon>
        <taxon>Neopterygii</taxon>
        <taxon>Teleostei</taxon>
        <taxon>Anguilliformes</taxon>
        <taxon>Anguillidae</taxon>
        <taxon>Anguilla</taxon>
    </lineage>
</organism>
<reference evidence="1" key="1">
    <citation type="submission" date="2014-11" db="EMBL/GenBank/DDBJ databases">
        <authorList>
            <person name="Amaro Gonzalez C."/>
        </authorList>
    </citation>
    <scope>NUCLEOTIDE SEQUENCE</scope>
</reference>
<dbReference type="AlphaFoldDB" id="A0A0E9UTY9"/>
<sequence length="46" mass="5337">MFGTIETRPQPTIVYSCPKTYCMVLICIYSSYILKSCNYDGFYVHS</sequence>
<proteinExistence type="predicted"/>
<name>A0A0E9UTY9_ANGAN</name>
<evidence type="ECO:0000313" key="1">
    <source>
        <dbReference type="EMBL" id="JAH68423.1"/>
    </source>
</evidence>
<reference evidence="1" key="2">
    <citation type="journal article" date="2015" name="Fish Shellfish Immunol.">
        <title>Early steps in the European eel (Anguilla anguilla)-Vibrio vulnificus interaction in the gills: Role of the RtxA13 toxin.</title>
        <authorList>
            <person name="Callol A."/>
            <person name="Pajuelo D."/>
            <person name="Ebbesson L."/>
            <person name="Teles M."/>
            <person name="MacKenzie S."/>
            <person name="Amaro C."/>
        </authorList>
    </citation>
    <scope>NUCLEOTIDE SEQUENCE</scope>
</reference>